<evidence type="ECO:0000313" key="2">
    <source>
        <dbReference type="EMBL" id="AKN91649.1"/>
    </source>
</evidence>
<protein>
    <submittedName>
        <fullName evidence="2">BIG SEEDS 2</fullName>
    </submittedName>
</protein>
<dbReference type="InterPro" id="IPR018467">
    <property type="entry name" value="CCT_CS"/>
</dbReference>
<proteinExistence type="evidence at transcript level"/>
<gene>
    <name evidence="2" type="primary">BS2</name>
    <name evidence="3" type="ORF">RCOM_0990300</name>
</gene>
<feature type="region of interest" description="Disordered" evidence="1">
    <location>
        <begin position="1"/>
        <end position="21"/>
    </location>
</feature>
<evidence type="ECO:0000313" key="3">
    <source>
        <dbReference type="EMBL" id="EEF41355.1"/>
    </source>
</evidence>
<evidence type="ECO:0000313" key="4">
    <source>
        <dbReference type="Proteomes" id="UP000008311"/>
    </source>
</evidence>
<keyword evidence="4" id="KW-1185">Reference proteome</keyword>
<reference evidence="4" key="2">
    <citation type="journal article" date="2010" name="Nat. Biotechnol.">
        <title>Draft genome sequence of the oilseed species Ricinus communis.</title>
        <authorList>
            <person name="Chan A.P."/>
            <person name="Crabtree J."/>
            <person name="Zhao Q."/>
            <person name="Lorenzi H."/>
            <person name="Orvis J."/>
            <person name="Puiu D."/>
            <person name="Melake-Berhan A."/>
            <person name="Jones K.M."/>
            <person name="Redman J."/>
            <person name="Chen G."/>
            <person name="Cahoon E.B."/>
            <person name="Gedil M."/>
            <person name="Stanke M."/>
            <person name="Haas B.J."/>
            <person name="Wortman J.R."/>
            <person name="Fraser-Liggett C.M."/>
            <person name="Ravel J."/>
            <person name="Rabinowicz P.D."/>
        </authorList>
    </citation>
    <scope>NUCLEOTIDE SEQUENCE [LARGE SCALE GENOMIC DNA]</scope>
    <source>
        <strain evidence="4">cv. Hale</strain>
    </source>
</reference>
<dbReference type="STRING" id="3988.B9S4N1"/>
<dbReference type="InParanoid" id="B9S4N1"/>
<organism evidence="4">
    <name type="scientific">Ricinus communis</name>
    <name type="common">Castor bean</name>
    <dbReference type="NCBI Taxonomy" id="3988"/>
    <lineage>
        <taxon>Eukaryota</taxon>
        <taxon>Viridiplantae</taxon>
        <taxon>Streptophyta</taxon>
        <taxon>Embryophyta</taxon>
        <taxon>Tracheophyta</taxon>
        <taxon>Spermatophyta</taxon>
        <taxon>Magnoliopsida</taxon>
        <taxon>eudicotyledons</taxon>
        <taxon>Gunneridae</taxon>
        <taxon>Pentapetalae</taxon>
        <taxon>rosids</taxon>
        <taxon>fabids</taxon>
        <taxon>Malpighiales</taxon>
        <taxon>Euphorbiaceae</taxon>
        <taxon>Acalyphoideae</taxon>
        <taxon>Acalypheae</taxon>
        <taxon>Ricinus</taxon>
    </lineage>
</organism>
<evidence type="ECO:0000256" key="1">
    <source>
        <dbReference type="SAM" id="MobiDB-lite"/>
    </source>
</evidence>
<accession>B9S4N1</accession>
<dbReference type="EMBL" id="EQ973866">
    <property type="protein sequence ID" value="EEF41355.1"/>
    <property type="molecule type" value="Genomic_DNA"/>
</dbReference>
<sequence>MSPESKTMQTGDIISRSNLDKPLHQLTEDDIAQLTREDCRRYLKDKGMRRPSWNKSQAIQQVISLKALLETAPDSNEVPKRRLYIPHPHNVPLHHRITDWSDHAQAIMQLAACPLSLSGDTSSDAIPALRPIPSQLEAPGVKTSLSPMFVYPTQQTGKVAEHCHLPKEESNLFHEDNLEGRTSRKASVQRYLEKRKDRFKNKRKVAMPSSDIHLNHCVRDEFSNDQWNLTEACFATQPRPSQTPIQCSTVAYTEKHTNLSADLNGKGDIG</sequence>
<dbReference type="Proteomes" id="UP000008311">
    <property type="component" value="Unassembled WGS sequence"/>
</dbReference>
<dbReference type="eggNOG" id="ENOG502QWBC">
    <property type="taxonomic scope" value="Eukaryota"/>
</dbReference>
<feature type="compositionally biased region" description="Polar residues" evidence="1">
    <location>
        <begin position="1"/>
        <end position="17"/>
    </location>
</feature>
<dbReference type="AlphaFoldDB" id="B9S4N1"/>
<dbReference type="Pfam" id="PF09425">
    <property type="entry name" value="Jas_motif"/>
    <property type="match status" value="1"/>
</dbReference>
<name>B9S4N1_RICCO</name>
<dbReference type="EMBL" id="KM667988">
    <property type="protein sequence ID" value="AKN91649.1"/>
    <property type="molecule type" value="mRNA"/>
</dbReference>
<reference evidence="2" key="3">
    <citation type="submission" date="2014-09" db="EMBL/GenBank/DDBJ databases">
        <title>BIG SEEDS1 Mediates a Conserved Pathway Determining Seed Size.</title>
        <authorList>
            <person name="Ge L."/>
            <person name="Yu J."/>
            <person name="Wang H."/>
            <person name="Luth D."/>
            <person name="Bai G."/>
            <person name="Wang K."/>
            <person name="Chen R."/>
        </authorList>
    </citation>
    <scope>NUCLEOTIDE SEQUENCE</scope>
</reference>
<reference evidence="3" key="1">
    <citation type="submission" date="2008-10" db="EMBL/GenBank/DDBJ databases">
        <authorList>
            <person name="Chan A."/>
            <person name="Puiu D."/>
            <person name="Melake A."/>
            <person name="Orvis J."/>
            <person name="Zhao Q."/>
            <person name="Wortman J."/>
            <person name="Utterback T."/>
            <person name="Rosovitz M.J."/>
            <person name="Inman J.M."/>
            <person name="Amedeo P."/>
            <person name="Schobel S."/>
            <person name="Galinsky K."/>
            <person name="Fraser C."/>
            <person name="Ravel J."/>
            <person name="Rabinowicz P."/>
        </authorList>
    </citation>
    <scope>NUCLEOTIDE SEQUENCE [LARGE SCALE GENOMIC DNA]</scope>
</reference>